<dbReference type="InterPro" id="IPR004559">
    <property type="entry name" value="HemW-like"/>
</dbReference>
<dbReference type="CDD" id="cd01335">
    <property type="entry name" value="Radical_SAM"/>
    <property type="match status" value="1"/>
</dbReference>
<keyword evidence="3" id="KW-0411">Iron-sulfur</keyword>
<comment type="similarity">
    <text evidence="1">Belongs to the anaerobic coproporphyrinogen-III oxidase family. HemW subfamily.</text>
</comment>
<evidence type="ECO:0000256" key="2">
    <source>
        <dbReference type="ARBA" id="ARBA00017228"/>
    </source>
</evidence>
<gene>
    <name evidence="5" type="primary">hemW</name>
    <name evidence="5" type="ORF">NEA10_03645</name>
</gene>
<dbReference type="RefSeq" id="WP_252663861.1">
    <property type="nucleotide sequence ID" value="NZ_CP098611.1"/>
</dbReference>
<evidence type="ECO:0000256" key="1">
    <source>
        <dbReference type="ARBA" id="ARBA00006100"/>
    </source>
</evidence>
<dbReference type="Proteomes" id="UP001056708">
    <property type="component" value="Chromosome"/>
</dbReference>
<organism evidence="5 6">
    <name type="scientific">Phormidium yuhuli AB48</name>
    <dbReference type="NCBI Taxonomy" id="2940671"/>
    <lineage>
        <taxon>Bacteria</taxon>
        <taxon>Bacillati</taxon>
        <taxon>Cyanobacteriota</taxon>
        <taxon>Cyanophyceae</taxon>
        <taxon>Oscillatoriophycideae</taxon>
        <taxon>Oscillatoriales</taxon>
        <taxon>Oscillatoriaceae</taxon>
        <taxon>Phormidium</taxon>
        <taxon>Phormidium yuhuli</taxon>
    </lineage>
</organism>
<dbReference type="EMBL" id="CP098611">
    <property type="protein sequence ID" value="USR91832.1"/>
    <property type="molecule type" value="Genomic_DNA"/>
</dbReference>
<comment type="function">
    <text evidence="3">Probably acts as a heme chaperone, transferring heme to an unknown acceptor. Binds one molecule of heme per monomer, possibly covalently. Binds 1 [4Fe-4S] cluster. The cluster is coordinated with 3 cysteines and an exchangeable S-adenosyl-L-methionine.</text>
</comment>
<dbReference type="InterPro" id="IPR034505">
    <property type="entry name" value="Coproporphyrinogen-III_oxidase"/>
</dbReference>
<keyword evidence="3" id="KW-0408">Iron</keyword>
<dbReference type="InterPro" id="IPR023404">
    <property type="entry name" value="rSAM_horseshoe"/>
</dbReference>
<dbReference type="SUPFAM" id="SSF102114">
    <property type="entry name" value="Radical SAM enzymes"/>
    <property type="match status" value="1"/>
</dbReference>
<sequence>MGSKISMVTADAMAESWMAQTYAPPRSAYVHIPFCRRRCFYCDFPISVIGDRQSGDTSPAIARYVAHLCREIDATPNLGADAGVSLETVFFGGGTPSLLSGQQLRQILERLREQFGLADAAEISIEMDPGTFTQDKVREFLGAGITRISFGAQAFQDELLAVCGRSHSVAEIYQAYAWLQEAGADHISFDLICGLPHQGLDQWQESLEAAIALKPQHLSVYDLIVEPKTVFARRYEPETDPLPDGELAAHFYRQAIAQLQTAGYEHYEVSNHAQPGYSCRHNQTYWQNRPYYGFGMGATSYSQGQRFSRPRTRVDYVKWLETYLSQNGQLNAPVVSSNDLILETLMLRLRLAAGISRAELAANLSSQALDDLHRAIAPYRKRGWVDWGEDAVRLTDPEGFLFSNSILSSLFNALEP</sequence>
<dbReference type="SFLD" id="SFLDF00288">
    <property type="entry name" value="HemN-like__clustered_with_nucl"/>
    <property type="match status" value="1"/>
</dbReference>
<dbReference type="PROSITE" id="PS51918">
    <property type="entry name" value="RADICAL_SAM"/>
    <property type="match status" value="1"/>
</dbReference>
<evidence type="ECO:0000313" key="5">
    <source>
        <dbReference type="EMBL" id="USR91832.1"/>
    </source>
</evidence>
<dbReference type="InterPro" id="IPR058240">
    <property type="entry name" value="rSAM_sf"/>
</dbReference>
<dbReference type="SFLD" id="SFLDS00029">
    <property type="entry name" value="Radical_SAM"/>
    <property type="match status" value="1"/>
</dbReference>
<dbReference type="SFLD" id="SFLDF00562">
    <property type="entry name" value="HemN-like__clustered_with_heat"/>
    <property type="match status" value="1"/>
</dbReference>
<name>A0ABY5ARH7_9CYAN</name>
<accession>A0ABY5ARH7</accession>
<dbReference type="InterPro" id="IPR007197">
    <property type="entry name" value="rSAM"/>
</dbReference>
<dbReference type="SFLD" id="SFLDG01065">
    <property type="entry name" value="anaerobic_coproporphyrinogen-I"/>
    <property type="match status" value="1"/>
</dbReference>
<keyword evidence="3" id="KW-0949">S-adenosyl-L-methionine</keyword>
<dbReference type="InterPro" id="IPR010723">
    <property type="entry name" value="HemN_C"/>
</dbReference>
<keyword evidence="3" id="KW-0004">4Fe-4S</keyword>
<dbReference type="Gene3D" id="3.80.30.20">
    <property type="entry name" value="tm_1862 like domain"/>
    <property type="match status" value="1"/>
</dbReference>
<proteinExistence type="inferred from homology"/>
<evidence type="ECO:0000313" key="6">
    <source>
        <dbReference type="Proteomes" id="UP001056708"/>
    </source>
</evidence>
<keyword evidence="3" id="KW-0143">Chaperone</keyword>
<dbReference type="SFLD" id="SFLDG01082">
    <property type="entry name" value="B12-binding_domain_containing"/>
    <property type="match status" value="1"/>
</dbReference>
<dbReference type="NCBIfam" id="TIGR00539">
    <property type="entry name" value="hemN_rel"/>
    <property type="match status" value="1"/>
</dbReference>
<dbReference type="Pfam" id="PF04055">
    <property type="entry name" value="Radical_SAM"/>
    <property type="match status" value="1"/>
</dbReference>
<comment type="subcellular location">
    <subcellularLocation>
        <location evidence="3">Cytoplasm</location>
    </subcellularLocation>
</comment>
<reference evidence="5" key="1">
    <citation type="submission" date="2022-06" db="EMBL/GenBank/DDBJ databases">
        <title>Genome sequence of Phormidium yuhuli AB48 isolated from an industrial photobioreactor environment.</title>
        <authorList>
            <person name="Qiu Y."/>
            <person name="Noonan A.J.C."/>
            <person name="Dofher K."/>
            <person name="Koch M."/>
            <person name="Kieft B."/>
            <person name="Lin X."/>
            <person name="Ziels R.M."/>
            <person name="Hallam S.J."/>
        </authorList>
    </citation>
    <scope>NUCLEOTIDE SEQUENCE</scope>
    <source>
        <strain evidence="5">AB48</strain>
    </source>
</reference>
<keyword evidence="3" id="KW-0349">Heme</keyword>
<keyword evidence="3" id="KW-0963">Cytoplasm</keyword>
<keyword evidence="3" id="KW-0479">Metal-binding</keyword>
<evidence type="ECO:0000259" key="4">
    <source>
        <dbReference type="PROSITE" id="PS51918"/>
    </source>
</evidence>
<dbReference type="PANTHER" id="PTHR13932">
    <property type="entry name" value="COPROPORPHYRINIGEN III OXIDASE"/>
    <property type="match status" value="1"/>
</dbReference>
<dbReference type="InterPro" id="IPR006638">
    <property type="entry name" value="Elp3/MiaA/NifB-like_rSAM"/>
</dbReference>
<evidence type="ECO:0000256" key="3">
    <source>
        <dbReference type="RuleBase" id="RU364116"/>
    </source>
</evidence>
<dbReference type="SMART" id="SM00729">
    <property type="entry name" value="Elp3"/>
    <property type="match status" value="1"/>
</dbReference>
<dbReference type="PANTHER" id="PTHR13932:SF5">
    <property type="entry name" value="RADICAL S-ADENOSYL METHIONINE DOMAIN-CONTAINING PROTEIN 1, MITOCHONDRIAL"/>
    <property type="match status" value="1"/>
</dbReference>
<feature type="domain" description="Radical SAM core" evidence="4">
    <location>
        <begin position="20"/>
        <end position="265"/>
    </location>
</feature>
<keyword evidence="6" id="KW-1185">Reference proteome</keyword>
<protein>
    <recommendedName>
        <fullName evidence="2 3">Heme chaperone HemW</fullName>
    </recommendedName>
</protein>
<dbReference type="Pfam" id="PF06969">
    <property type="entry name" value="HemN_C"/>
    <property type="match status" value="1"/>
</dbReference>